<organism evidence="1 2">
    <name type="scientific">Salix dunnii</name>
    <dbReference type="NCBI Taxonomy" id="1413687"/>
    <lineage>
        <taxon>Eukaryota</taxon>
        <taxon>Viridiplantae</taxon>
        <taxon>Streptophyta</taxon>
        <taxon>Embryophyta</taxon>
        <taxon>Tracheophyta</taxon>
        <taxon>Spermatophyta</taxon>
        <taxon>Magnoliopsida</taxon>
        <taxon>eudicotyledons</taxon>
        <taxon>Gunneridae</taxon>
        <taxon>Pentapetalae</taxon>
        <taxon>rosids</taxon>
        <taxon>fabids</taxon>
        <taxon>Malpighiales</taxon>
        <taxon>Salicaceae</taxon>
        <taxon>Saliceae</taxon>
        <taxon>Salix</taxon>
    </lineage>
</organism>
<keyword evidence="2" id="KW-1185">Reference proteome</keyword>
<proteinExistence type="predicted"/>
<protein>
    <submittedName>
        <fullName evidence="1">Uncharacterized protein</fullName>
    </submittedName>
</protein>
<dbReference type="InterPro" id="IPR027417">
    <property type="entry name" value="P-loop_NTPase"/>
</dbReference>
<comment type="caution">
    <text evidence="1">The sequence shown here is derived from an EMBL/GenBank/DDBJ whole genome shotgun (WGS) entry which is preliminary data.</text>
</comment>
<dbReference type="EMBL" id="JADGMS010000003">
    <property type="protein sequence ID" value="KAF9685892.1"/>
    <property type="molecule type" value="Genomic_DNA"/>
</dbReference>
<gene>
    <name evidence="1" type="ORF">SADUNF_Sadunf03G0101800</name>
</gene>
<sequence>MFLEFNGETGQTDGVHIADAIKLQLRRLQEVFTASLTTSSGIRPEGGSFILNILYESVAFTTCESMKMSRQVDKVGQRTIAVVTKAYKVPEGLLEKVTADDVNIGLDAQPLKFPTINLSIRWSLELDRKLVLQLSPTSSDPNGGKIEKMFEEGPSAAAKRCRLSVKLLMDASCPIS</sequence>
<accession>A0A835K850</accession>
<evidence type="ECO:0000313" key="1">
    <source>
        <dbReference type="EMBL" id="KAF9685892.1"/>
    </source>
</evidence>
<reference evidence="1 2" key="1">
    <citation type="submission" date="2020-10" db="EMBL/GenBank/DDBJ databases">
        <title>Plant Genome Project.</title>
        <authorList>
            <person name="Zhang R.-G."/>
        </authorList>
    </citation>
    <scope>NUCLEOTIDE SEQUENCE [LARGE SCALE GENOMIC DNA]</scope>
    <source>
        <strain evidence="1">FAFU-HL-1</strain>
        <tissue evidence="1">Leaf</tissue>
    </source>
</reference>
<name>A0A835K850_9ROSI</name>
<dbReference type="Proteomes" id="UP000657918">
    <property type="component" value="Unassembled WGS sequence"/>
</dbReference>
<dbReference type="AlphaFoldDB" id="A0A835K850"/>
<evidence type="ECO:0000313" key="2">
    <source>
        <dbReference type="Proteomes" id="UP000657918"/>
    </source>
</evidence>
<dbReference type="OrthoDB" id="5061070at2759"/>
<dbReference type="Gene3D" id="3.40.50.300">
    <property type="entry name" value="P-loop containing nucleotide triphosphate hydrolases"/>
    <property type="match status" value="1"/>
</dbReference>